<organism evidence="2 3">
    <name type="scientific">Pigmentiphaga litoralis</name>
    <dbReference type="NCBI Taxonomy" id="516702"/>
    <lineage>
        <taxon>Bacteria</taxon>
        <taxon>Pseudomonadati</taxon>
        <taxon>Pseudomonadota</taxon>
        <taxon>Betaproteobacteria</taxon>
        <taxon>Burkholderiales</taxon>
        <taxon>Alcaligenaceae</taxon>
        <taxon>Pigmentiphaga</taxon>
    </lineage>
</organism>
<reference evidence="2 3" key="1">
    <citation type="submission" date="2020-07" db="EMBL/GenBank/DDBJ databases">
        <title>Genomic Encyclopedia of Type Strains, Phase IV (KMG-V): Genome sequencing to study the core and pangenomes of soil and plant-associated prokaryotes.</title>
        <authorList>
            <person name="Whitman W."/>
        </authorList>
    </citation>
    <scope>NUCLEOTIDE SEQUENCE [LARGE SCALE GENOMIC DNA]</scope>
    <source>
        <strain evidence="2 3">SAS40</strain>
    </source>
</reference>
<protein>
    <submittedName>
        <fullName evidence="2">ABC-type nitrate/sulfonate/bicarbonate transport system substrate-binding protein</fullName>
    </submittedName>
</protein>
<sequence length="313" mass="33549">MYGSLTLAATALAQPLPLRLGTGGAAEEQLWLMQAKPDVGPEQGKAYTLDVTRFPGTDKRFQAFEAGALDLATASANAAMLAASEGAQFKIIASLSRESTQGFSTKYFVKQDSPVKTVKDLKGKTIGVNNLNSSSHLWAKMVLEKNGLNPDRDVTFTPVSFPAQGEALRSGKIDVGAFPQPFATAEEMKGGVRTLFTSKDGVPFDEELMVVIASPAVLASKPAAVKAFLGDLVASTRYYNGNPKPARQALIDGKQVRISPDIYLPMADYYRDPSARVDVKALGQMQDLLVAKGFQRKAVDLATLVDLSYLPAK</sequence>
<gene>
    <name evidence="2" type="ORF">FHW18_001896</name>
</gene>
<comment type="caution">
    <text evidence="2">The sequence shown here is derived from an EMBL/GenBank/DDBJ whole genome shotgun (WGS) entry which is preliminary data.</text>
</comment>
<name>A0A7Y9IT55_9BURK</name>
<dbReference type="InterPro" id="IPR015168">
    <property type="entry name" value="SsuA/THI5"/>
</dbReference>
<evidence type="ECO:0000313" key="2">
    <source>
        <dbReference type="EMBL" id="NYE82625.1"/>
    </source>
</evidence>
<evidence type="ECO:0000259" key="1">
    <source>
        <dbReference type="Pfam" id="PF09084"/>
    </source>
</evidence>
<dbReference type="SUPFAM" id="SSF53850">
    <property type="entry name" value="Periplasmic binding protein-like II"/>
    <property type="match status" value="1"/>
</dbReference>
<feature type="domain" description="SsuA/THI5-like" evidence="1">
    <location>
        <begin position="50"/>
        <end position="244"/>
    </location>
</feature>
<dbReference type="PANTHER" id="PTHR30024">
    <property type="entry name" value="ALIPHATIC SULFONATES-BINDING PROTEIN-RELATED"/>
    <property type="match status" value="1"/>
</dbReference>
<dbReference type="EMBL" id="JACBYR010000001">
    <property type="protein sequence ID" value="NYE82625.1"/>
    <property type="molecule type" value="Genomic_DNA"/>
</dbReference>
<dbReference type="Gene3D" id="3.40.190.10">
    <property type="entry name" value="Periplasmic binding protein-like II"/>
    <property type="match status" value="2"/>
</dbReference>
<keyword evidence="3" id="KW-1185">Reference proteome</keyword>
<proteinExistence type="predicted"/>
<dbReference type="AlphaFoldDB" id="A0A7Y9IT55"/>
<dbReference type="Proteomes" id="UP000542125">
    <property type="component" value="Unassembled WGS sequence"/>
</dbReference>
<dbReference type="Pfam" id="PF09084">
    <property type="entry name" value="NMT1"/>
    <property type="match status" value="1"/>
</dbReference>
<accession>A0A7Y9IT55</accession>
<dbReference type="RefSeq" id="WP_179585671.1">
    <property type="nucleotide sequence ID" value="NZ_JACBYR010000001.1"/>
</dbReference>
<evidence type="ECO:0000313" key="3">
    <source>
        <dbReference type="Proteomes" id="UP000542125"/>
    </source>
</evidence>